<protein>
    <submittedName>
        <fullName evidence="1">Serine/threonine-protein phosphatase</fullName>
    </submittedName>
</protein>
<sequence length="444" mass="47749">MSPDPERSQQEQVAACFRRSRLTLEQLWTRYFALGGAQTRLDVDAYLHGLVPLPRIDRDMLAHAVNERLDELSGPRRAPYSRPLPATKPEHGPLRALVDLLEGTHLAPPERLPSVVARAGRALDLRIRVYLADYDQRLLVPLPSAGSGPLDIETTVAGDVFRRAGTAVESGVLWTVLLDGVERLGVLEIEPTAGTDPEDPVLRQQSDWLATLIGHLVTVMTQYGDGLDVQRRQQHRDSPAELLWQALPPLTGATEAVVVGASVRPAYELCATAFDYALSEHRAHLALFDAEPGGSTSGLAIVAALSAYRATRRDGAALAGQHEAVGEAAGAPAISGVVAELDVRTGDLHVLATGPEAPVLIHGGEAGGTHERLRPGELVAFSSRWAVDGESAFGRAGVAEVLRRYEDLPVPEIAHRITEAVAGHYSDELPRDLGVVVVRWTPSS</sequence>
<proteinExistence type="predicted"/>
<dbReference type="Proteomes" id="UP001304298">
    <property type="component" value="Unassembled WGS sequence"/>
</dbReference>
<evidence type="ECO:0000313" key="2">
    <source>
        <dbReference type="Proteomes" id="UP001304298"/>
    </source>
</evidence>
<evidence type="ECO:0000313" key="1">
    <source>
        <dbReference type="EMBL" id="MEA5360986.1"/>
    </source>
</evidence>
<organism evidence="1 2">
    <name type="scientific">Amycolatopsis heterodermiae</name>
    <dbReference type="NCBI Taxonomy" id="3110235"/>
    <lineage>
        <taxon>Bacteria</taxon>
        <taxon>Bacillati</taxon>
        <taxon>Actinomycetota</taxon>
        <taxon>Actinomycetes</taxon>
        <taxon>Pseudonocardiales</taxon>
        <taxon>Pseudonocardiaceae</taxon>
        <taxon>Amycolatopsis</taxon>
    </lineage>
</organism>
<gene>
    <name evidence="1" type="ORF">VA596_15680</name>
</gene>
<reference evidence="1 2" key="1">
    <citation type="submission" date="2023-12" db="EMBL/GenBank/DDBJ databases">
        <title>Amycolatopsis sp. V23-08.</title>
        <authorList>
            <person name="Somphong A."/>
        </authorList>
    </citation>
    <scope>NUCLEOTIDE SEQUENCE [LARGE SCALE GENOMIC DNA]</scope>
    <source>
        <strain evidence="1 2">V23-08</strain>
    </source>
</reference>
<keyword evidence="2" id="KW-1185">Reference proteome</keyword>
<dbReference type="EMBL" id="JAYFSI010000002">
    <property type="protein sequence ID" value="MEA5360986.1"/>
    <property type="molecule type" value="Genomic_DNA"/>
</dbReference>
<accession>A0ABU5R450</accession>
<dbReference type="RefSeq" id="WP_323327606.1">
    <property type="nucleotide sequence ID" value="NZ_JAYFSI010000002.1"/>
</dbReference>
<comment type="caution">
    <text evidence="1">The sequence shown here is derived from an EMBL/GenBank/DDBJ whole genome shotgun (WGS) entry which is preliminary data.</text>
</comment>
<name>A0ABU5R450_9PSEU</name>